<evidence type="ECO:0000313" key="4">
    <source>
        <dbReference type="Proteomes" id="UP001159042"/>
    </source>
</evidence>
<gene>
    <name evidence="3" type="ORF">NQ315_013837</name>
</gene>
<feature type="compositionally biased region" description="Acidic residues" evidence="1">
    <location>
        <begin position="173"/>
        <end position="186"/>
    </location>
</feature>
<dbReference type="Proteomes" id="UP001159042">
    <property type="component" value="Unassembled WGS sequence"/>
</dbReference>
<feature type="transmembrane region" description="Helical" evidence="2">
    <location>
        <begin position="71"/>
        <end position="90"/>
    </location>
</feature>
<comment type="caution">
    <text evidence="3">The sequence shown here is derived from an EMBL/GenBank/DDBJ whole genome shotgun (WGS) entry which is preliminary data.</text>
</comment>
<evidence type="ECO:0000256" key="2">
    <source>
        <dbReference type="SAM" id="Phobius"/>
    </source>
</evidence>
<accession>A0AAV8VGZ1</accession>
<evidence type="ECO:0000256" key="1">
    <source>
        <dbReference type="SAM" id="MobiDB-lite"/>
    </source>
</evidence>
<name>A0AAV8VGZ1_9CUCU</name>
<organism evidence="3 4">
    <name type="scientific">Exocentrus adspersus</name>
    <dbReference type="NCBI Taxonomy" id="1586481"/>
    <lineage>
        <taxon>Eukaryota</taxon>
        <taxon>Metazoa</taxon>
        <taxon>Ecdysozoa</taxon>
        <taxon>Arthropoda</taxon>
        <taxon>Hexapoda</taxon>
        <taxon>Insecta</taxon>
        <taxon>Pterygota</taxon>
        <taxon>Neoptera</taxon>
        <taxon>Endopterygota</taxon>
        <taxon>Coleoptera</taxon>
        <taxon>Polyphaga</taxon>
        <taxon>Cucujiformia</taxon>
        <taxon>Chrysomeloidea</taxon>
        <taxon>Cerambycidae</taxon>
        <taxon>Lamiinae</taxon>
        <taxon>Acanthocinini</taxon>
        <taxon>Exocentrus</taxon>
    </lineage>
</organism>
<keyword evidence="2" id="KW-0812">Transmembrane</keyword>
<keyword evidence="4" id="KW-1185">Reference proteome</keyword>
<keyword evidence="2" id="KW-1133">Transmembrane helix</keyword>
<reference evidence="3 4" key="1">
    <citation type="journal article" date="2023" name="Insect Mol. Biol.">
        <title>Genome sequencing provides insights into the evolution of gene families encoding plant cell wall-degrading enzymes in longhorned beetles.</title>
        <authorList>
            <person name="Shin N.R."/>
            <person name="Okamura Y."/>
            <person name="Kirsch R."/>
            <person name="Pauchet Y."/>
        </authorList>
    </citation>
    <scope>NUCLEOTIDE SEQUENCE [LARGE SCALE GENOMIC DNA]</scope>
    <source>
        <strain evidence="3">EAD_L_NR</strain>
    </source>
</reference>
<proteinExistence type="predicted"/>
<dbReference type="EMBL" id="JANEYG010000093">
    <property type="protein sequence ID" value="KAJ8913458.1"/>
    <property type="molecule type" value="Genomic_DNA"/>
</dbReference>
<feature type="compositionally biased region" description="Acidic residues" evidence="1">
    <location>
        <begin position="141"/>
        <end position="155"/>
    </location>
</feature>
<evidence type="ECO:0000313" key="3">
    <source>
        <dbReference type="EMBL" id="KAJ8913458.1"/>
    </source>
</evidence>
<feature type="transmembrane region" description="Helical" evidence="2">
    <location>
        <begin position="31"/>
        <end position="50"/>
    </location>
</feature>
<protein>
    <submittedName>
        <fullName evidence="3">Uncharacterized protein</fullName>
    </submittedName>
</protein>
<dbReference type="AlphaFoldDB" id="A0AAV8VGZ1"/>
<sequence length="204" mass="23406">MNYSQLRVEVLKYSSWWGKTMKALNYKPKTWAAYAVYCSIPLVFYIYYLYRCVKEESVIQKLAEVTNDYPILWGVYIVVLAIPVVFVLYLCCRPSSSASQPQQICRRSVTFNNHLKVIVTALEKEEQLLSEAAEKKKTDEVSEDIEEENNEIETETEAKADVNDEDPEKNSDPDSEEDNEAVVEEPTESKAGGDGARKRKVRKD</sequence>
<feature type="compositionally biased region" description="Basic and acidic residues" evidence="1">
    <location>
        <begin position="156"/>
        <end position="172"/>
    </location>
</feature>
<feature type="region of interest" description="Disordered" evidence="1">
    <location>
        <begin position="133"/>
        <end position="204"/>
    </location>
</feature>
<keyword evidence="2" id="KW-0472">Membrane</keyword>